<sequence length="62" mass="6766">MLAYEPTLLSKAELHESGIAEHDPLLAKQLIAIKRLTAGRADGAAPAPDTVLRWTLALYRRA</sequence>
<name>A0AAU8CS32_9HYPH</name>
<dbReference type="AlphaFoldDB" id="A0AAU8CS32"/>
<organism evidence="1">
    <name type="scientific">Mesorhizobium sp. WSM2240</name>
    <dbReference type="NCBI Taxonomy" id="3228851"/>
    <lineage>
        <taxon>Bacteria</taxon>
        <taxon>Pseudomonadati</taxon>
        <taxon>Pseudomonadota</taxon>
        <taxon>Alphaproteobacteria</taxon>
        <taxon>Hyphomicrobiales</taxon>
        <taxon>Phyllobacteriaceae</taxon>
        <taxon>Mesorhizobium</taxon>
    </lineage>
</organism>
<evidence type="ECO:0000313" key="1">
    <source>
        <dbReference type="EMBL" id="XCG49677.1"/>
    </source>
</evidence>
<dbReference type="EMBL" id="CP159253">
    <property type="protein sequence ID" value="XCG49677.1"/>
    <property type="molecule type" value="Genomic_DNA"/>
</dbReference>
<proteinExistence type="predicted"/>
<protein>
    <submittedName>
        <fullName evidence="1">Uncharacterized protein</fullName>
    </submittedName>
</protein>
<dbReference type="RefSeq" id="WP_353642791.1">
    <property type="nucleotide sequence ID" value="NZ_CP159253.1"/>
</dbReference>
<reference evidence="1" key="1">
    <citation type="submission" date="2024-06" db="EMBL/GenBank/DDBJ databases">
        <title>Mesorhizobium karijinii sp. nov., a symbiont of the iconic Swainsona formosa from arid Australia.</title>
        <authorList>
            <person name="Hill Y.J."/>
            <person name="Watkin E.L.J."/>
            <person name="O'Hara G.W."/>
            <person name="Terpolilli J."/>
            <person name="Tye M.L."/>
            <person name="Kohlmeier M.G."/>
        </authorList>
    </citation>
    <scope>NUCLEOTIDE SEQUENCE</scope>
    <source>
        <strain evidence="1">WSM2240</strain>
    </source>
</reference>
<gene>
    <name evidence="1" type="ORF">ABVK50_03510</name>
</gene>
<accession>A0AAU8CS32</accession>